<dbReference type="RefSeq" id="WP_147064624.1">
    <property type="nucleotide sequence ID" value="NZ_BAAARO010000002.1"/>
</dbReference>
<comment type="caution">
    <text evidence="2">The sequence shown here is derived from an EMBL/GenBank/DDBJ whole genome shotgun (WGS) entry which is preliminary data.</text>
</comment>
<organism evidence="2 3">
    <name type="scientific">Terrabacter aerolatus</name>
    <dbReference type="NCBI Taxonomy" id="422442"/>
    <lineage>
        <taxon>Bacteria</taxon>
        <taxon>Bacillati</taxon>
        <taxon>Actinomycetota</taxon>
        <taxon>Actinomycetes</taxon>
        <taxon>Micrococcales</taxon>
        <taxon>Intrasporangiaceae</taxon>
        <taxon>Terrabacter</taxon>
    </lineage>
</organism>
<reference evidence="2 3" key="1">
    <citation type="submission" date="2019-07" db="EMBL/GenBank/DDBJ databases">
        <title>Whole genome shotgun sequence of Terrabacter aerolatus NBRC 106305.</title>
        <authorList>
            <person name="Hosoyama A."/>
            <person name="Uohara A."/>
            <person name="Ohji S."/>
            <person name="Ichikawa N."/>
        </authorList>
    </citation>
    <scope>NUCLEOTIDE SEQUENCE [LARGE SCALE GENOMIC DNA]</scope>
    <source>
        <strain evidence="2 3">NBRC 106305</strain>
    </source>
</reference>
<sequence length="355" mass="37139">MTVPSFTCSLVETSRLTTNVWSCGPDDGVPILLVHGNLSTGGYWRYVAQALAEIADDVRVIAPDLRGFGRTEALPVDATRGLGDMVEDVHALLDALDLADECRVVAAGWSMGAGVLEQLMVEHPDDLAGVVLVAPLSPHGFGGTVDAAGTPAFSDGASTGGGAANAEFVRRLAEKDAGDTEPQSSPRVVMRTFYGPGANAENVDEDFLVDELLLTRTGDDFYPGDSTPSENWPGVAPGTRGVLNTMAPTHFDATGIVDLERKPPVTWVHGTADQVVSDTSLFDLATLGSLGAVPGWPGIDVLPSQPMVTQMRAVLRRYAAAGGATREVALEGVGHGIPLEVPGTLAREIESLITD</sequence>
<protein>
    <submittedName>
        <fullName evidence="2">Alpha/beta hydrolase</fullName>
    </submittedName>
</protein>
<accession>A0A512CZ48</accession>
<dbReference type="OrthoDB" id="2987348at2"/>
<name>A0A512CZ48_9MICO</name>
<feature type="domain" description="AB hydrolase-1" evidence="1">
    <location>
        <begin position="30"/>
        <end position="157"/>
    </location>
</feature>
<evidence type="ECO:0000259" key="1">
    <source>
        <dbReference type="Pfam" id="PF00561"/>
    </source>
</evidence>
<dbReference type="InterPro" id="IPR029058">
    <property type="entry name" value="AB_hydrolase_fold"/>
</dbReference>
<dbReference type="Gene3D" id="3.40.50.1820">
    <property type="entry name" value="alpha/beta hydrolase"/>
    <property type="match status" value="1"/>
</dbReference>
<dbReference type="Pfam" id="PF00561">
    <property type="entry name" value="Abhydrolase_1"/>
    <property type="match status" value="1"/>
</dbReference>
<keyword evidence="3" id="KW-1185">Reference proteome</keyword>
<dbReference type="InterPro" id="IPR000073">
    <property type="entry name" value="AB_hydrolase_1"/>
</dbReference>
<dbReference type="EMBL" id="BJYX01000005">
    <property type="protein sequence ID" value="GEO29489.1"/>
    <property type="molecule type" value="Genomic_DNA"/>
</dbReference>
<evidence type="ECO:0000313" key="3">
    <source>
        <dbReference type="Proteomes" id="UP000321534"/>
    </source>
</evidence>
<dbReference type="SUPFAM" id="SSF53474">
    <property type="entry name" value="alpha/beta-Hydrolases"/>
    <property type="match status" value="1"/>
</dbReference>
<evidence type="ECO:0000313" key="2">
    <source>
        <dbReference type="EMBL" id="GEO29489.1"/>
    </source>
</evidence>
<dbReference type="Proteomes" id="UP000321534">
    <property type="component" value="Unassembled WGS sequence"/>
</dbReference>
<dbReference type="InterPro" id="IPR050266">
    <property type="entry name" value="AB_hydrolase_sf"/>
</dbReference>
<dbReference type="GO" id="GO:0016787">
    <property type="term" value="F:hydrolase activity"/>
    <property type="evidence" value="ECO:0007669"/>
    <property type="project" value="UniProtKB-KW"/>
</dbReference>
<dbReference type="PRINTS" id="PR00111">
    <property type="entry name" value="ABHYDROLASE"/>
</dbReference>
<proteinExistence type="predicted"/>
<keyword evidence="2" id="KW-0378">Hydrolase</keyword>
<gene>
    <name evidence="2" type="ORF">TAE01_12990</name>
</gene>
<dbReference type="InterPro" id="IPR000639">
    <property type="entry name" value="Epox_hydrolase-like"/>
</dbReference>
<dbReference type="PRINTS" id="PR00412">
    <property type="entry name" value="EPOXHYDRLASE"/>
</dbReference>
<dbReference type="AlphaFoldDB" id="A0A512CZ48"/>
<dbReference type="PANTHER" id="PTHR43798">
    <property type="entry name" value="MONOACYLGLYCEROL LIPASE"/>
    <property type="match status" value="1"/>
</dbReference>